<evidence type="ECO:0000259" key="1">
    <source>
        <dbReference type="Pfam" id="PF02589"/>
    </source>
</evidence>
<sequence length="230" mass="25203">MADVTQQMVHVTRHSAVNLMADAGVDARQWSRIPDDATIRKTVAAIEARNMRVILAETAGDALQAVMDLIPEGAEVMNGTSTTLVEIGFDRVLEENPKGWRDYHAIVTAENDEKKRHALRRKSVAADYFLSGVQAIAESGEVVGCDKTGSRTGAWPHAAAHLILVSGANKVVPTLDDALRRCREYALPLEDQRARRVYGTPSAIGKYVILAEEVSEGRITLVLVRERLGY</sequence>
<dbReference type="Proteomes" id="UP000069850">
    <property type="component" value="Chromosome 1"/>
</dbReference>
<dbReference type="InterPro" id="IPR003741">
    <property type="entry name" value="LUD_dom"/>
</dbReference>
<gene>
    <name evidence="2" type="ORF">MMAB1_3212</name>
</gene>
<dbReference type="InterPro" id="IPR037171">
    <property type="entry name" value="NagB/RpiA_transferase-like"/>
</dbReference>
<feature type="domain" description="LUD" evidence="1">
    <location>
        <begin position="39"/>
        <end position="223"/>
    </location>
</feature>
<dbReference type="Pfam" id="PF02589">
    <property type="entry name" value="LUD_dom"/>
    <property type="match status" value="1"/>
</dbReference>
<dbReference type="Gene3D" id="3.40.50.10420">
    <property type="entry name" value="NagB/RpiA/CoA transferase-like"/>
    <property type="match status" value="1"/>
</dbReference>
<evidence type="ECO:0000313" key="3">
    <source>
        <dbReference type="Proteomes" id="UP000069850"/>
    </source>
</evidence>
<dbReference type="KEGG" id="mema:MMAB1_3212"/>
<reference evidence="2 3" key="1">
    <citation type="submission" date="2016-01" db="EMBL/GenBank/DDBJ databases">
        <authorList>
            <person name="Manzoor S."/>
        </authorList>
    </citation>
    <scope>NUCLEOTIDE SEQUENCE [LARGE SCALE GENOMIC DNA]</scope>
    <source>
        <strain evidence="2">Methanoculleus sp MAB1</strain>
    </source>
</reference>
<proteinExistence type="predicted"/>
<dbReference type="OrthoDB" id="105469at2157"/>
<evidence type="ECO:0000313" key="2">
    <source>
        <dbReference type="EMBL" id="CVK34425.1"/>
    </source>
</evidence>
<dbReference type="EMBL" id="LT158599">
    <property type="protein sequence ID" value="CVK34425.1"/>
    <property type="molecule type" value="Genomic_DNA"/>
</dbReference>
<dbReference type="PANTHER" id="PTHR36179:SF2">
    <property type="entry name" value="LUD DOMAIN-CONTAINING PROTEIN"/>
    <property type="match status" value="1"/>
</dbReference>
<dbReference type="RefSeq" id="WP_083531513.1">
    <property type="nucleotide sequence ID" value="NZ_LT158599.1"/>
</dbReference>
<organism evidence="2 3">
    <name type="scientific">Methanoculleus bourgensis</name>
    <dbReference type="NCBI Taxonomy" id="83986"/>
    <lineage>
        <taxon>Archaea</taxon>
        <taxon>Methanobacteriati</taxon>
        <taxon>Methanobacteriota</taxon>
        <taxon>Stenosarchaea group</taxon>
        <taxon>Methanomicrobia</taxon>
        <taxon>Methanomicrobiales</taxon>
        <taxon>Methanomicrobiaceae</taxon>
        <taxon>Methanoculleus</taxon>
    </lineage>
</organism>
<protein>
    <recommendedName>
        <fullName evidence="1">LUD domain-containing protein</fullName>
    </recommendedName>
</protein>
<dbReference type="SUPFAM" id="SSF100950">
    <property type="entry name" value="NagB/RpiA/CoA transferase-like"/>
    <property type="match status" value="1"/>
</dbReference>
<dbReference type="PANTHER" id="PTHR36179">
    <property type="entry name" value="LUD_DOM DOMAIN-CONTAINING PROTEIN"/>
    <property type="match status" value="1"/>
</dbReference>
<name>A0A0X8XYC8_9EURY</name>
<dbReference type="GeneID" id="27138671"/>
<accession>A0A0X8XYC8</accession>
<dbReference type="InterPro" id="IPR024185">
    <property type="entry name" value="FTHF_cligase-like_sf"/>
</dbReference>
<dbReference type="AlphaFoldDB" id="A0A0X8XYC8"/>